<dbReference type="AlphaFoldDB" id="A0A0B1MWE9"/>
<accession>A0A0B1MWE9</accession>
<evidence type="ECO:0000256" key="1">
    <source>
        <dbReference type="SAM" id="SignalP"/>
    </source>
</evidence>
<feature type="domain" description="DUF4165" evidence="4">
    <location>
        <begin position="27"/>
        <end position="145"/>
    </location>
</feature>
<dbReference type="InterPro" id="IPR025429">
    <property type="entry name" value="DUF4165"/>
</dbReference>
<reference evidence="7 12" key="2">
    <citation type="submission" date="2019-11" db="EMBL/GenBank/DDBJ databases">
        <authorList>
            <consortium name="GenomeTrakr network: Whole genome sequencing for foodborne pathogen traceback"/>
        </authorList>
    </citation>
    <scope>NUCLEOTIDE SEQUENCE [LARGE SCALE GENOMIC DNA]</scope>
    <source>
        <strain evidence="8 11">AZ-TG60901</strain>
        <strain evidence="5 13">PSU-1847</strain>
        <strain evidence="7 12">PSU-2072</strain>
    </source>
</reference>
<feature type="signal peptide" evidence="1">
    <location>
        <begin position="1"/>
        <end position="29"/>
    </location>
</feature>
<dbReference type="Pfam" id="PF12245">
    <property type="entry name" value="Big_3_2"/>
    <property type="match status" value="1"/>
</dbReference>
<feature type="domain" description="Ig-like" evidence="2">
    <location>
        <begin position="147"/>
        <end position="266"/>
    </location>
</feature>
<evidence type="ECO:0000313" key="9">
    <source>
        <dbReference type="EMBL" id="MIB63308.1"/>
    </source>
</evidence>
<dbReference type="EMBL" id="ROAL01000031">
    <property type="protein sequence ID" value="MIB63308.1"/>
    <property type="molecule type" value="Genomic_DNA"/>
</dbReference>
<evidence type="ECO:0000313" key="10">
    <source>
        <dbReference type="Proteomes" id="UP000271175"/>
    </source>
</evidence>
<dbReference type="Pfam" id="PF13752">
    <property type="entry name" value="DUF4165"/>
    <property type="match status" value="1"/>
</dbReference>
<evidence type="ECO:0000313" key="6">
    <source>
        <dbReference type="EMBL" id="EFH6167962.1"/>
    </source>
</evidence>
<evidence type="ECO:0000313" key="14">
    <source>
        <dbReference type="Proteomes" id="UP000537181"/>
    </source>
</evidence>
<evidence type="ECO:0000259" key="4">
    <source>
        <dbReference type="Pfam" id="PF13752"/>
    </source>
</evidence>
<dbReference type="EMBL" id="AATJQG010000027">
    <property type="protein sequence ID" value="EFM0518050.1"/>
    <property type="molecule type" value="Genomic_DNA"/>
</dbReference>
<reference evidence="9 10" key="1">
    <citation type="submission" date="2018-10" db="EMBL/GenBank/DDBJ databases">
        <authorList>
            <consortium name="NARMS: The National Antimicrobial Resistance Monitoring System"/>
        </authorList>
    </citation>
    <scope>NUCLEOTIDE SEQUENCE [LARGE SCALE GENOMIC DNA]</scope>
    <source>
        <strain evidence="9 10">CVM N17EC0276</strain>
        <strain evidence="6 14">CVM N19EC0596</strain>
    </source>
</reference>
<sequence>MGNLIRRQPMKIKLALLIAFAGFSAGASAEIAEFSFKDTLNVKKTVSPASVWINPVTSFDVAVISGLDRYITLSLLKSDGSLIWSTKSSLVTVDDRTTSSTGFDYYGKTLTVPAMGEDSFTLREVITDLQGKEVSRQDYPLAIDRTPPATGTISYTRNGWNFGSEAIFTSVPAGMQYASVQALVFNGLSDKGSGLANAEYFITDAAGVERKKPAEINTVEGSVTVQVADASSNALAPENRSEYKVGIYLYDKAGNRSELSRRSVIDRVKPDDIIQVQDATTGSWVTYQSGMTVFQNPISVRVLRKKSDFTAVNGSKYGWADSNFQTSDSTYNIYTFKYIYPNVGDTYHEFQTLAGGVRRIHHNSLNFTPAPAMEIAPKIVAKEMYRSDTSEWLTQASISVKTATISRIKVTAEPRPYVQKFRTVKNAAWFCTIPIGQSSCEMTVNFNYTSDKGFEYLHLYSGKDGDSIFDALAGNFTVIWDNNPPVVNVAQVNKASKTITMTATDNDRVNAWNISYWDTKVFEATLKNARGEPFTLKPVTVSESDYKTKNATFSYAGLPDGDYTVVSVSATDLVGNTGTKTLNAPLKIDSTLPVIAFSFNGADAEGKLVKGLENLRISVTDASGDASLTSLQLAGGPNSEKVTLAFTPLSKDVFIPEYPRIFPNTDESGQMYHLEALAIDESGNRTTKTLNFTYQPANLIMLDNLKTLATAVALKATDNTPLAIIRTSVLRRQDGSIITGQLNGTLTVQKNAQFGVTVSGVTVQPGETKSLSLDLGNGEERTYPVTPAVSGQSGTATFAIEFPQT</sequence>
<evidence type="ECO:0000259" key="3">
    <source>
        <dbReference type="Pfam" id="PF13750"/>
    </source>
</evidence>
<dbReference type="Proteomes" id="UP000533284">
    <property type="component" value="Unassembled WGS sequence"/>
</dbReference>
<proteinExistence type="predicted"/>
<comment type="caution">
    <text evidence="9">The sequence shown here is derived from an EMBL/GenBank/DDBJ whole genome shotgun (WGS) entry which is preliminary data.</text>
</comment>
<feature type="domain" description="Ig-like" evidence="3">
    <location>
        <begin position="549"/>
        <end position="705"/>
    </location>
</feature>
<dbReference type="Pfam" id="PF13750">
    <property type="entry name" value="Big_3_3"/>
    <property type="match status" value="1"/>
</dbReference>
<dbReference type="Proteomes" id="UP000537181">
    <property type="component" value="Unassembled WGS sequence"/>
</dbReference>
<dbReference type="InterPro" id="IPR022038">
    <property type="entry name" value="Ig-like_bact"/>
</dbReference>
<organism evidence="9 10">
    <name type="scientific">Escherichia coli</name>
    <dbReference type="NCBI Taxonomy" id="562"/>
    <lineage>
        <taxon>Bacteria</taxon>
        <taxon>Pseudomonadati</taxon>
        <taxon>Pseudomonadota</taxon>
        <taxon>Gammaproteobacteria</taxon>
        <taxon>Enterobacterales</taxon>
        <taxon>Enterobacteriaceae</taxon>
        <taxon>Escherichia</taxon>
    </lineage>
</organism>
<evidence type="ECO:0000313" key="8">
    <source>
        <dbReference type="EMBL" id="EFM0518050.1"/>
    </source>
</evidence>
<evidence type="ECO:0000313" key="12">
    <source>
        <dbReference type="Proteomes" id="UP000530628"/>
    </source>
</evidence>
<dbReference type="Proteomes" id="UP000528504">
    <property type="component" value="Unassembled WGS sequence"/>
</dbReference>
<dbReference type="EMBL" id="AASWOY010000066">
    <property type="protein sequence ID" value="EFH6651147.1"/>
    <property type="molecule type" value="Genomic_DNA"/>
</dbReference>
<evidence type="ECO:0000313" key="5">
    <source>
        <dbReference type="EMBL" id="EFB1699573.1"/>
    </source>
</evidence>
<keyword evidence="1" id="KW-0732">Signal</keyword>
<dbReference type="Proteomes" id="UP000530628">
    <property type="component" value="Unassembled WGS sequence"/>
</dbReference>
<evidence type="ECO:0000313" key="11">
    <source>
        <dbReference type="Proteomes" id="UP000528504"/>
    </source>
</evidence>
<evidence type="ECO:0000259" key="2">
    <source>
        <dbReference type="Pfam" id="PF12245"/>
    </source>
</evidence>
<name>A0A0B1MWE9_ECOLX</name>
<dbReference type="Proteomes" id="UP000271175">
    <property type="component" value="Unassembled WGS sequence"/>
</dbReference>
<dbReference type="EMBL" id="AASDBN010000047">
    <property type="protein sequence ID" value="EFB1699573.1"/>
    <property type="molecule type" value="Genomic_DNA"/>
</dbReference>
<feature type="chain" id="PRO_5042677113" evidence="1">
    <location>
        <begin position="30"/>
        <end position="805"/>
    </location>
</feature>
<evidence type="ECO:0000313" key="13">
    <source>
        <dbReference type="Proteomes" id="UP000533284"/>
    </source>
</evidence>
<evidence type="ECO:0000313" key="7">
    <source>
        <dbReference type="EMBL" id="EFH6651147.1"/>
    </source>
</evidence>
<dbReference type="EMBL" id="AASWKX010000043">
    <property type="protein sequence ID" value="EFH6167962.1"/>
    <property type="molecule type" value="Genomic_DNA"/>
</dbReference>
<dbReference type="RefSeq" id="WP_001639818.1">
    <property type="nucleotide sequence ID" value="NZ_JAJFOQ010000043.1"/>
</dbReference>
<gene>
    <name evidence="8" type="ORF">CF22_004108</name>
    <name evidence="9" type="ORF">D9E49_23425</name>
    <name evidence="5" type="ORF">FJQ40_19530</name>
    <name evidence="6" type="ORF">GAJ12_23395</name>
    <name evidence="7" type="ORF">GNW61_20720</name>
</gene>
<protein>
    <submittedName>
        <fullName evidence="9">DUF4165 domain-containing protein</fullName>
    </submittedName>
</protein>